<name>A0A644TSZ8_9ZZZZ</name>
<dbReference type="EMBL" id="VSSQ01000051">
    <property type="protein sequence ID" value="MPL70118.1"/>
    <property type="molecule type" value="Genomic_DNA"/>
</dbReference>
<dbReference type="FunFam" id="3.20.20.380:FF:000001">
    <property type="entry name" value="Copper homeostasis protein CutC"/>
    <property type="match status" value="1"/>
</dbReference>
<evidence type="ECO:0000256" key="1">
    <source>
        <dbReference type="ARBA" id="ARBA00007768"/>
    </source>
</evidence>
<evidence type="ECO:0000313" key="3">
    <source>
        <dbReference type="EMBL" id="MPL70118.1"/>
    </source>
</evidence>
<proteinExistence type="inferred from homology"/>
<dbReference type="PANTHER" id="PTHR12598">
    <property type="entry name" value="COPPER HOMEOSTASIS PROTEIN CUTC"/>
    <property type="match status" value="1"/>
</dbReference>
<dbReference type="InterPro" id="IPR005627">
    <property type="entry name" value="CutC-like"/>
</dbReference>
<organism evidence="3">
    <name type="scientific">bioreactor metagenome</name>
    <dbReference type="NCBI Taxonomy" id="1076179"/>
    <lineage>
        <taxon>unclassified sequences</taxon>
        <taxon>metagenomes</taxon>
        <taxon>ecological metagenomes</taxon>
    </lineage>
</organism>
<dbReference type="GO" id="GO:0005507">
    <property type="term" value="F:copper ion binding"/>
    <property type="evidence" value="ECO:0007669"/>
    <property type="project" value="TreeGrafter"/>
</dbReference>
<reference evidence="3" key="1">
    <citation type="submission" date="2019-08" db="EMBL/GenBank/DDBJ databases">
        <authorList>
            <person name="Kucharzyk K."/>
            <person name="Murdoch R.W."/>
            <person name="Higgins S."/>
            <person name="Loffler F."/>
        </authorList>
    </citation>
    <scope>NUCLEOTIDE SEQUENCE</scope>
</reference>
<dbReference type="SUPFAM" id="SSF110395">
    <property type="entry name" value="CutC-like"/>
    <property type="match status" value="1"/>
</dbReference>
<dbReference type="HAMAP" id="MF_00795">
    <property type="entry name" value="CutC"/>
    <property type="match status" value="1"/>
</dbReference>
<dbReference type="Pfam" id="PF03932">
    <property type="entry name" value="CutC"/>
    <property type="match status" value="1"/>
</dbReference>
<sequence>MKTKFEVEVCVDSIESAIVAENAGANRIELCSSLAEGGLTPSFALIALSKKILKIPVMVMIRPRAGDFYYSELEFEVMKKDILCCKELNVEGVVFGMLTPQGKVDKERTKELVTLAYPMKVCFHRAIDMTNNYFEAFEDIIECGCTRVLTSGKENKAVLGLDNIAKIQFDSKGRIEVMAGSGVSADNAKEIYSKTKINHFHLSAKTIKESKMEYRNKGVSMSDVDFNKEYDIPFTDSKKIEAIIEVLKELI</sequence>
<comment type="similarity">
    <text evidence="1">Belongs to the CutC family.</text>
</comment>
<gene>
    <name evidence="3" type="primary">cutC_4</name>
    <name evidence="3" type="ORF">SDC9_15869</name>
</gene>
<comment type="caution">
    <text evidence="3">The sequence shown here is derived from an EMBL/GenBank/DDBJ whole genome shotgun (WGS) entry which is preliminary data.</text>
</comment>
<dbReference type="PANTHER" id="PTHR12598:SF0">
    <property type="entry name" value="COPPER HOMEOSTASIS PROTEIN CUTC HOMOLOG"/>
    <property type="match status" value="1"/>
</dbReference>
<dbReference type="AlphaFoldDB" id="A0A644TSZ8"/>
<protein>
    <recommendedName>
        <fullName evidence="2">Copper homeostasis protein cutC homolog</fullName>
    </recommendedName>
</protein>
<evidence type="ECO:0000256" key="2">
    <source>
        <dbReference type="ARBA" id="ARBA00019014"/>
    </source>
</evidence>
<dbReference type="InterPro" id="IPR036822">
    <property type="entry name" value="CutC-like_dom_sf"/>
</dbReference>
<accession>A0A644TSZ8</accession>
<dbReference type="Gene3D" id="3.20.20.380">
    <property type="entry name" value="Copper homeostasis (CutC) domain"/>
    <property type="match status" value="1"/>
</dbReference>